<evidence type="ECO:0000313" key="1">
    <source>
        <dbReference type="EMBL" id="RPA95513.1"/>
    </source>
</evidence>
<reference evidence="1 2" key="1">
    <citation type="journal article" date="2018" name="Nat. Ecol. Evol.">
        <title>Pezizomycetes genomes reveal the molecular basis of ectomycorrhizal truffle lifestyle.</title>
        <authorList>
            <person name="Murat C."/>
            <person name="Payen T."/>
            <person name="Noel B."/>
            <person name="Kuo A."/>
            <person name="Morin E."/>
            <person name="Chen J."/>
            <person name="Kohler A."/>
            <person name="Krizsan K."/>
            <person name="Balestrini R."/>
            <person name="Da Silva C."/>
            <person name="Montanini B."/>
            <person name="Hainaut M."/>
            <person name="Levati E."/>
            <person name="Barry K.W."/>
            <person name="Belfiori B."/>
            <person name="Cichocki N."/>
            <person name="Clum A."/>
            <person name="Dockter R.B."/>
            <person name="Fauchery L."/>
            <person name="Guy J."/>
            <person name="Iotti M."/>
            <person name="Le Tacon F."/>
            <person name="Lindquist E.A."/>
            <person name="Lipzen A."/>
            <person name="Malagnac F."/>
            <person name="Mello A."/>
            <person name="Molinier V."/>
            <person name="Miyauchi S."/>
            <person name="Poulain J."/>
            <person name="Riccioni C."/>
            <person name="Rubini A."/>
            <person name="Sitrit Y."/>
            <person name="Splivallo R."/>
            <person name="Traeger S."/>
            <person name="Wang M."/>
            <person name="Zifcakova L."/>
            <person name="Wipf D."/>
            <person name="Zambonelli A."/>
            <person name="Paolocci F."/>
            <person name="Nowrousian M."/>
            <person name="Ottonello S."/>
            <person name="Baldrian P."/>
            <person name="Spatafora J.W."/>
            <person name="Henrissat B."/>
            <person name="Nagy L.G."/>
            <person name="Aury J.M."/>
            <person name="Wincker P."/>
            <person name="Grigoriev I.V."/>
            <person name="Bonfante P."/>
            <person name="Martin F.M."/>
        </authorList>
    </citation>
    <scope>NUCLEOTIDE SEQUENCE [LARGE SCALE GENOMIC DNA]</scope>
    <source>
        <strain evidence="1 2">120613-1</strain>
    </source>
</reference>
<protein>
    <submittedName>
        <fullName evidence="1">Uncharacterized protein</fullName>
    </submittedName>
</protein>
<dbReference type="OrthoDB" id="6079484at2759"/>
<gene>
    <name evidence="1" type="ORF">L873DRAFT_1315060</name>
</gene>
<name>A0A3N4JB57_9PEZI</name>
<dbReference type="Proteomes" id="UP000276215">
    <property type="component" value="Unassembled WGS sequence"/>
</dbReference>
<organism evidence="1 2">
    <name type="scientific">Choiromyces venosus 120613-1</name>
    <dbReference type="NCBI Taxonomy" id="1336337"/>
    <lineage>
        <taxon>Eukaryota</taxon>
        <taxon>Fungi</taxon>
        <taxon>Dikarya</taxon>
        <taxon>Ascomycota</taxon>
        <taxon>Pezizomycotina</taxon>
        <taxon>Pezizomycetes</taxon>
        <taxon>Pezizales</taxon>
        <taxon>Tuberaceae</taxon>
        <taxon>Choiromyces</taxon>
    </lineage>
</organism>
<proteinExistence type="predicted"/>
<evidence type="ECO:0000313" key="2">
    <source>
        <dbReference type="Proteomes" id="UP000276215"/>
    </source>
</evidence>
<accession>A0A3N4JB57</accession>
<sequence>MSGSGFYKFRCKNWLTYDCKQWVWVNNSACAECIAVGRDAEDMMDGERTQSPCETTAPSTESRSLAYAVLECKRRFPDEIPLIHSSEIPSW</sequence>
<dbReference type="AlphaFoldDB" id="A0A3N4JB57"/>
<dbReference type="EMBL" id="ML120425">
    <property type="protein sequence ID" value="RPA95513.1"/>
    <property type="molecule type" value="Genomic_DNA"/>
</dbReference>
<keyword evidence="2" id="KW-1185">Reference proteome</keyword>